<dbReference type="InterPro" id="IPR004794">
    <property type="entry name" value="Eubact_RibD"/>
</dbReference>
<keyword evidence="7 15" id="KW-0479">Metal-binding</keyword>
<name>A0A940WQ71_9BACI</name>
<dbReference type="SUPFAM" id="SSF53597">
    <property type="entry name" value="Dihydrofolate reductase-like"/>
    <property type="match status" value="1"/>
</dbReference>
<comment type="caution">
    <text evidence="20">The sequence shown here is derived from an EMBL/GenBank/DDBJ whole genome shotgun (WGS) entry which is preliminary data.</text>
</comment>
<evidence type="ECO:0000256" key="12">
    <source>
        <dbReference type="ARBA" id="ARBA00023268"/>
    </source>
</evidence>
<comment type="similarity">
    <text evidence="4 15">In the N-terminal section; belongs to the cytidine and deoxycytidylate deaminase family.</text>
</comment>
<feature type="domain" description="CMP/dCMP-type deaminase" evidence="19">
    <location>
        <begin position="1"/>
        <end position="123"/>
    </location>
</feature>
<dbReference type="PROSITE" id="PS51747">
    <property type="entry name" value="CYT_DCMP_DEAMINASES_2"/>
    <property type="match status" value="1"/>
</dbReference>
<organism evidence="20 21">
    <name type="scientific">Halalkalibacter suaedae</name>
    <dbReference type="NCBI Taxonomy" id="2822140"/>
    <lineage>
        <taxon>Bacteria</taxon>
        <taxon>Bacillati</taxon>
        <taxon>Bacillota</taxon>
        <taxon>Bacilli</taxon>
        <taxon>Bacillales</taxon>
        <taxon>Bacillaceae</taxon>
        <taxon>Halalkalibacter</taxon>
    </lineage>
</organism>
<feature type="binding site" evidence="17">
    <location>
        <position position="184"/>
    </location>
    <ligand>
        <name>substrate</name>
    </ligand>
</feature>
<dbReference type="InterPro" id="IPR050765">
    <property type="entry name" value="Riboflavin_Biosynth_HTPR"/>
</dbReference>
<comment type="catalytic activity">
    <reaction evidence="14 15">
        <text>2,5-diamino-6-hydroxy-4-(5-phosphoribosylamino)-pyrimidine + H2O + H(+) = 5-amino-6-(5-phospho-D-ribosylamino)uracil + NH4(+)</text>
        <dbReference type="Rhea" id="RHEA:21868"/>
        <dbReference type="ChEBI" id="CHEBI:15377"/>
        <dbReference type="ChEBI" id="CHEBI:15378"/>
        <dbReference type="ChEBI" id="CHEBI:28938"/>
        <dbReference type="ChEBI" id="CHEBI:58453"/>
        <dbReference type="ChEBI" id="CHEBI:58614"/>
        <dbReference type="EC" id="3.5.4.26"/>
    </reaction>
</comment>
<feature type="binding site" evidence="18">
    <location>
        <position position="84"/>
    </location>
    <ligand>
        <name>Zn(2+)</name>
        <dbReference type="ChEBI" id="CHEBI:29105"/>
        <note>catalytic</note>
    </ligand>
</feature>
<evidence type="ECO:0000256" key="5">
    <source>
        <dbReference type="ARBA" id="ARBA00007417"/>
    </source>
</evidence>
<feature type="binding site" evidence="17">
    <location>
        <position position="196"/>
    </location>
    <ligand>
        <name>NADP(+)</name>
        <dbReference type="ChEBI" id="CHEBI:58349"/>
    </ligand>
</feature>
<dbReference type="CDD" id="cd01284">
    <property type="entry name" value="Riboflavin_deaminase-reductase"/>
    <property type="match status" value="1"/>
</dbReference>
<dbReference type="PIRSF" id="PIRSF006769">
    <property type="entry name" value="RibD"/>
    <property type="match status" value="1"/>
</dbReference>
<dbReference type="GO" id="GO:0050661">
    <property type="term" value="F:NADP binding"/>
    <property type="evidence" value="ECO:0007669"/>
    <property type="project" value="InterPro"/>
</dbReference>
<dbReference type="NCBIfam" id="TIGR00326">
    <property type="entry name" value="eubact_ribD"/>
    <property type="match status" value="1"/>
</dbReference>
<evidence type="ECO:0000256" key="14">
    <source>
        <dbReference type="ARBA" id="ARBA00049886"/>
    </source>
</evidence>
<dbReference type="EC" id="3.5.4.26" evidence="15"/>
<dbReference type="InterPro" id="IPR011549">
    <property type="entry name" value="RibD_C"/>
</dbReference>
<proteinExistence type="inferred from homology"/>
<dbReference type="PANTHER" id="PTHR38011:SF7">
    <property type="entry name" value="2,5-DIAMINO-6-RIBOSYLAMINO-4(3H)-PYRIMIDINONE 5'-PHOSPHATE REDUCTASE"/>
    <property type="match status" value="1"/>
</dbReference>
<evidence type="ECO:0000256" key="1">
    <source>
        <dbReference type="ARBA" id="ARBA00002151"/>
    </source>
</evidence>
<keyword evidence="11 15" id="KW-0560">Oxidoreductase</keyword>
<dbReference type="EMBL" id="JAGKSQ010000002">
    <property type="protein sequence ID" value="MBP3950510.1"/>
    <property type="molecule type" value="Genomic_DNA"/>
</dbReference>
<dbReference type="FunFam" id="3.40.140.10:FF:000025">
    <property type="entry name" value="Riboflavin biosynthesis protein RibD"/>
    <property type="match status" value="1"/>
</dbReference>
<dbReference type="PANTHER" id="PTHR38011">
    <property type="entry name" value="DIHYDROFOLATE REDUCTASE FAMILY PROTEIN (AFU_ORTHOLOGUE AFUA_8G06820)"/>
    <property type="match status" value="1"/>
</dbReference>
<evidence type="ECO:0000313" key="20">
    <source>
        <dbReference type="EMBL" id="MBP3950510.1"/>
    </source>
</evidence>
<feature type="binding site" evidence="17">
    <location>
        <position position="200"/>
    </location>
    <ligand>
        <name>NADP(+)</name>
        <dbReference type="ChEBI" id="CHEBI:58349"/>
    </ligand>
</feature>
<dbReference type="NCBIfam" id="TIGR00227">
    <property type="entry name" value="ribD_Cterm"/>
    <property type="match status" value="1"/>
</dbReference>
<evidence type="ECO:0000256" key="7">
    <source>
        <dbReference type="ARBA" id="ARBA00022723"/>
    </source>
</evidence>
<dbReference type="InterPro" id="IPR016192">
    <property type="entry name" value="APOBEC/CMP_deaminase_Zn-bd"/>
</dbReference>
<evidence type="ECO:0000256" key="10">
    <source>
        <dbReference type="ARBA" id="ARBA00022857"/>
    </source>
</evidence>
<keyword evidence="9 15" id="KW-0862">Zinc</keyword>
<dbReference type="Pfam" id="PF00383">
    <property type="entry name" value="dCMP_cyt_deam_1"/>
    <property type="match status" value="1"/>
</dbReference>
<comment type="cofactor">
    <cofactor evidence="15 18">
        <name>Zn(2+)</name>
        <dbReference type="ChEBI" id="CHEBI:29105"/>
    </cofactor>
    <text evidence="15 18">Binds 1 zinc ion.</text>
</comment>
<comment type="similarity">
    <text evidence="5 15">In the C-terminal section; belongs to the HTP reductase family.</text>
</comment>
<evidence type="ECO:0000256" key="17">
    <source>
        <dbReference type="PIRSR" id="PIRSR006769-2"/>
    </source>
</evidence>
<comment type="pathway">
    <text evidence="2 15">Cofactor biosynthesis; riboflavin biosynthesis; 5-amino-6-(D-ribitylamino)uracil from GTP: step 2/4.</text>
</comment>
<dbReference type="InterPro" id="IPR002734">
    <property type="entry name" value="RibDG_C"/>
</dbReference>
<evidence type="ECO:0000256" key="16">
    <source>
        <dbReference type="PIRSR" id="PIRSR006769-1"/>
    </source>
</evidence>
<keyword evidence="12" id="KW-0511">Multifunctional enzyme</keyword>
<evidence type="ECO:0000256" key="4">
    <source>
        <dbReference type="ARBA" id="ARBA00005259"/>
    </source>
</evidence>
<feature type="binding site" evidence="17">
    <location>
        <position position="204"/>
    </location>
    <ligand>
        <name>substrate</name>
    </ligand>
</feature>
<feature type="binding site" evidence="17">
    <location>
        <begin position="291"/>
        <end position="297"/>
    </location>
    <ligand>
        <name>NADP(+)</name>
        <dbReference type="ChEBI" id="CHEBI:58349"/>
    </ligand>
</feature>
<keyword evidence="10 15" id="KW-0521">NADP</keyword>
<feature type="binding site" evidence="17">
    <location>
        <position position="168"/>
    </location>
    <ligand>
        <name>substrate</name>
    </ligand>
</feature>
<evidence type="ECO:0000256" key="15">
    <source>
        <dbReference type="PIRNR" id="PIRNR006769"/>
    </source>
</evidence>
<dbReference type="SUPFAM" id="SSF53927">
    <property type="entry name" value="Cytidine deaminase-like"/>
    <property type="match status" value="1"/>
</dbReference>
<dbReference type="PROSITE" id="PS00903">
    <property type="entry name" value="CYT_DCMP_DEAMINASES_1"/>
    <property type="match status" value="1"/>
</dbReference>
<evidence type="ECO:0000256" key="11">
    <source>
        <dbReference type="ARBA" id="ARBA00023002"/>
    </source>
</evidence>
<evidence type="ECO:0000256" key="13">
    <source>
        <dbReference type="ARBA" id="ARBA00049861"/>
    </source>
</evidence>
<evidence type="ECO:0000256" key="18">
    <source>
        <dbReference type="PIRSR" id="PIRSR006769-3"/>
    </source>
</evidence>
<dbReference type="GO" id="GO:0008703">
    <property type="term" value="F:5-amino-6-(5-phosphoribosylamino)uracil reductase activity"/>
    <property type="evidence" value="ECO:0007669"/>
    <property type="project" value="UniProtKB-EC"/>
</dbReference>
<evidence type="ECO:0000256" key="6">
    <source>
        <dbReference type="ARBA" id="ARBA00022619"/>
    </source>
</evidence>
<keyword evidence="8 15" id="KW-0378">Hydrolase</keyword>
<dbReference type="GO" id="GO:0008835">
    <property type="term" value="F:diaminohydroxyphosphoribosylaminopyrimidine deaminase activity"/>
    <property type="evidence" value="ECO:0007669"/>
    <property type="project" value="UniProtKB-EC"/>
</dbReference>
<feature type="binding site" evidence="17">
    <location>
        <position position="154"/>
    </location>
    <ligand>
        <name>NADP(+)</name>
        <dbReference type="ChEBI" id="CHEBI:58349"/>
    </ligand>
</feature>
<evidence type="ECO:0000313" key="21">
    <source>
        <dbReference type="Proteomes" id="UP000678228"/>
    </source>
</evidence>
<feature type="binding site" evidence="18">
    <location>
        <position position="75"/>
    </location>
    <ligand>
        <name>Zn(2+)</name>
        <dbReference type="ChEBI" id="CHEBI:29105"/>
        <note>catalytic</note>
    </ligand>
</feature>
<dbReference type="Proteomes" id="UP000678228">
    <property type="component" value="Unassembled WGS sequence"/>
</dbReference>
<evidence type="ECO:0000256" key="8">
    <source>
        <dbReference type="ARBA" id="ARBA00022801"/>
    </source>
</evidence>
<accession>A0A940WQ71</accession>
<reference evidence="20" key="1">
    <citation type="submission" date="2021-03" db="EMBL/GenBank/DDBJ databases">
        <title>Bacillus suaedae sp. nov., isolated from Suaeda aralocaspica.</title>
        <authorList>
            <person name="Lei R.F.R."/>
        </authorList>
    </citation>
    <scope>NUCLEOTIDE SEQUENCE</scope>
    <source>
        <strain evidence="20">YZJH907-2</strain>
    </source>
</reference>
<dbReference type="Pfam" id="PF01872">
    <property type="entry name" value="RibD_C"/>
    <property type="match status" value="1"/>
</dbReference>
<feature type="active site" description="Proton donor" evidence="16">
    <location>
        <position position="52"/>
    </location>
</feature>
<sequence length="361" mass="38537">MNDIEYMSLALKLAESTRGQTSPNPMVGSVVVNNGAIVGMGAHLKAGEGHAEVHALTMAGDKAKGGTIYVTLEPCSHFGKTPPCADLIIEHGLKRVVIATVDSNPAVSGRGIEKLKKAGIEVVTGVCKKESDQLNEAFFHFIKNETPFVTLKSATTLDGKIATTSGQSKWITGEEARLDAHTYRHSHDAILVGIGTVLADNPSLTTRLPQGGINPVRVLLDRSLRIPITSKLVQDKEAPTWIFTTEQGSNEKKLELEELGMVIITLANFSIQSVLKELGKRGIMSVFVEGGAQISGSFLKEKAVNQVITYIAPKLFGGQAAPTAFGGEGVRKVEDALELEIVSVATIGKDIKIVSYPKEGK</sequence>
<feature type="binding site" evidence="17">
    <location>
        <position position="289"/>
    </location>
    <ligand>
        <name>substrate</name>
    </ligand>
</feature>
<keyword evidence="6 15" id="KW-0686">Riboflavin biosynthesis</keyword>
<evidence type="ECO:0000256" key="9">
    <source>
        <dbReference type="ARBA" id="ARBA00022833"/>
    </source>
</evidence>
<dbReference type="InterPro" id="IPR002125">
    <property type="entry name" value="CMP_dCMP_dom"/>
</dbReference>
<dbReference type="Gene3D" id="3.40.140.10">
    <property type="entry name" value="Cytidine Deaminase, domain 2"/>
    <property type="match status" value="1"/>
</dbReference>
<keyword evidence="21" id="KW-1185">Reference proteome</keyword>
<evidence type="ECO:0000259" key="19">
    <source>
        <dbReference type="PROSITE" id="PS51747"/>
    </source>
</evidence>
<comment type="pathway">
    <text evidence="3 15">Cofactor biosynthesis; riboflavin biosynthesis; 5-amino-6-(D-ribitylamino)uracil from GTP: step 3/4.</text>
</comment>
<feature type="binding site" evidence="17">
    <location>
        <position position="170"/>
    </location>
    <ligand>
        <name>NADP(+)</name>
        <dbReference type="ChEBI" id="CHEBI:58349"/>
    </ligand>
</feature>
<dbReference type="Gene3D" id="3.40.430.10">
    <property type="entry name" value="Dihydrofolate Reductase, subunit A"/>
    <property type="match status" value="1"/>
</dbReference>
<dbReference type="RefSeq" id="WP_210596149.1">
    <property type="nucleotide sequence ID" value="NZ_JAGKSQ010000002.1"/>
</dbReference>
<dbReference type="GO" id="GO:0008270">
    <property type="term" value="F:zinc ion binding"/>
    <property type="evidence" value="ECO:0007669"/>
    <property type="project" value="InterPro"/>
</dbReference>
<dbReference type="EC" id="1.1.1.193" evidence="15"/>
<comment type="function">
    <text evidence="1 15">Converts 2,5-diamino-6-(ribosylamino)-4(3h)-pyrimidinone 5'-phosphate into 5-amino-6-(ribosylamino)-2,4(1h,3h)-pyrimidinedione 5'-phosphate.</text>
</comment>
<dbReference type="InterPro" id="IPR016193">
    <property type="entry name" value="Cytidine_deaminase-like"/>
</dbReference>
<protein>
    <recommendedName>
        <fullName evidence="15">Riboflavin biosynthesis protein RibD</fullName>
    </recommendedName>
    <domain>
        <recommendedName>
            <fullName evidence="15">Diaminohydroxyphosphoribosylaminopyrimidine deaminase</fullName>
            <shortName evidence="15">DRAP deaminase</shortName>
            <ecNumber evidence="15">3.5.4.26</ecNumber>
        </recommendedName>
        <alternativeName>
            <fullName evidence="15">Riboflavin-specific deaminase</fullName>
        </alternativeName>
    </domain>
    <domain>
        <recommendedName>
            <fullName evidence="15">5-amino-6-(5-phosphoribosylamino)uracil reductase</fullName>
            <ecNumber evidence="15">1.1.1.193</ecNumber>
        </recommendedName>
        <alternativeName>
            <fullName evidence="15">HTP reductase</fullName>
        </alternativeName>
    </domain>
</protein>
<evidence type="ECO:0000256" key="2">
    <source>
        <dbReference type="ARBA" id="ARBA00004882"/>
    </source>
</evidence>
<dbReference type="InterPro" id="IPR024072">
    <property type="entry name" value="DHFR-like_dom_sf"/>
</dbReference>
<dbReference type="AlphaFoldDB" id="A0A940WQ71"/>
<gene>
    <name evidence="20" type="primary">ribD</name>
    <name evidence="20" type="ORF">J7W16_05140</name>
</gene>
<feature type="binding site" evidence="17">
    <location>
        <position position="207"/>
    </location>
    <ligand>
        <name>substrate</name>
    </ligand>
</feature>
<evidence type="ECO:0000256" key="3">
    <source>
        <dbReference type="ARBA" id="ARBA00004910"/>
    </source>
</evidence>
<dbReference type="GO" id="GO:0009231">
    <property type="term" value="P:riboflavin biosynthetic process"/>
    <property type="evidence" value="ECO:0007669"/>
    <property type="project" value="UniProtKB-KW"/>
</dbReference>
<comment type="catalytic activity">
    <reaction evidence="13 15">
        <text>5-amino-6-(5-phospho-D-ribitylamino)uracil + NADP(+) = 5-amino-6-(5-phospho-D-ribosylamino)uracil + NADPH + H(+)</text>
        <dbReference type="Rhea" id="RHEA:17845"/>
        <dbReference type="ChEBI" id="CHEBI:15378"/>
        <dbReference type="ChEBI" id="CHEBI:57783"/>
        <dbReference type="ChEBI" id="CHEBI:58349"/>
        <dbReference type="ChEBI" id="CHEBI:58421"/>
        <dbReference type="ChEBI" id="CHEBI:58453"/>
        <dbReference type="EC" id="1.1.1.193"/>
    </reaction>
</comment>
<feature type="binding site" evidence="18">
    <location>
        <position position="50"/>
    </location>
    <ligand>
        <name>Zn(2+)</name>
        <dbReference type="ChEBI" id="CHEBI:29105"/>
        <note>catalytic</note>
    </ligand>
</feature>